<evidence type="ECO:0000313" key="2">
    <source>
        <dbReference type="EMBL" id="PLB42367.1"/>
    </source>
</evidence>
<feature type="compositionally biased region" description="Polar residues" evidence="1">
    <location>
        <begin position="50"/>
        <end position="60"/>
    </location>
</feature>
<feature type="region of interest" description="Disordered" evidence="1">
    <location>
        <begin position="1"/>
        <end position="158"/>
    </location>
</feature>
<keyword evidence="3" id="KW-1185">Reference proteome</keyword>
<feature type="region of interest" description="Disordered" evidence="1">
    <location>
        <begin position="339"/>
        <end position="384"/>
    </location>
</feature>
<feature type="compositionally biased region" description="Basic and acidic residues" evidence="1">
    <location>
        <begin position="364"/>
        <end position="379"/>
    </location>
</feature>
<dbReference type="EMBL" id="KZ559118">
    <property type="protein sequence ID" value="PLB42367.1"/>
    <property type="molecule type" value="Genomic_DNA"/>
</dbReference>
<feature type="compositionally biased region" description="Basic residues" evidence="1">
    <location>
        <begin position="20"/>
        <end position="29"/>
    </location>
</feature>
<evidence type="ECO:0000313" key="3">
    <source>
        <dbReference type="Proteomes" id="UP000234585"/>
    </source>
</evidence>
<feature type="region of interest" description="Disordered" evidence="1">
    <location>
        <begin position="270"/>
        <end position="303"/>
    </location>
</feature>
<dbReference type="STRING" id="41067.A0A2I2FP03"/>
<feature type="compositionally biased region" description="Basic residues" evidence="1">
    <location>
        <begin position="90"/>
        <end position="101"/>
    </location>
</feature>
<feature type="compositionally biased region" description="Polar residues" evidence="1">
    <location>
        <begin position="72"/>
        <end position="85"/>
    </location>
</feature>
<feature type="compositionally biased region" description="Basic and acidic residues" evidence="1">
    <location>
        <begin position="1"/>
        <end position="18"/>
    </location>
</feature>
<proteinExistence type="predicted"/>
<gene>
    <name evidence="2" type="ORF">BDW47DRAFT_98355</name>
</gene>
<evidence type="ECO:0000256" key="1">
    <source>
        <dbReference type="SAM" id="MobiDB-lite"/>
    </source>
</evidence>
<dbReference type="RefSeq" id="XP_024676379.1">
    <property type="nucleotide sequence ID" value="XM_024820627.1"/>
</dbReference>
<accession>A0A2I2FP03</accession>
<protein>
    <submittedName>
        <fullName evidence="2">Uncharacterized protein</fullName>
    </submittedName>
</protein>
<feature type="compositionally biased region" description="Polar residues" evidence="1">
    <location>
        <begin position="31"/>
        <end position="40"/>
    </location>
</feature>
<organism evidence="2 3">
    <name type="scientific">Aspergillus candidus</name>
    <dbReference type="NCBI Taxonomy" id="41067"/>
    <lineage>
        <taxon>Eukaryota</taxon>
        <taxon>Fungi</taxon>
        <taxon>Dikarya</taxon>
        <taxon>Ascomycota</taxon>
        <taxon>Pezizomycotina</taxon>
        <taxon>Eurotiomycetes</taxon>
        <taxon>Eurotiomycetidae</taxon>
        <taxon>Eurotiales</taxon>
        <taxon>Aspergillaceae</taxon>
        <taxon>Aspergillus</taxon>
        <taxon>Aspergillus subgen. Circumdati</taxon>
    </lineage>
</organism>
<name>A0A2I2FP03_ASPCN</name>
<reference evidence="2 3" key="1">
    <citation type="submission" date="2017-12" db="EMBL/GenBank/DDBJ databases">
        <authorList>
            <consortium name="DOE Joint Genome Institute"/>
            <person name="Haridas S."/>
            <person name="Kjaerbolling I."/>
            <person name="Vesth T.C."/>
            <person name="Frisvad J.C."/>
            <person name="Nybo J.L."/>
            <person name="Theobald S."/>
            <person name="Kuo A."/>
            <person name="Bowyer P."/>
            <person name="Matsuda Y."/>
            <person name="Mondo S."/>
            <person name="Lyhne E.K."/>
            <person name="Kogle M.E."/>
            <person name="Clum A."/>
            <person name="Lipzen A."/>
            <person name="Salamov A."/>
            <person name="Ngan C.Y."/>
            <person name="Daum C."/>
            <person name="Chiniquy J."/>
            <person name="Barry K."/>
            <person name="LaButti K."/>
            <person name="Simmons B.A."/>
            <person name="Magnuson J.K."/>
            <person name="Mortensen U.H."/>
            <person name="Larsen T.O."/>
            <person name="Grigoriev I.V."/>
            <person name="Baker S.E."/>
            <person name="Andersen M.R."/>
            <person name="Nordberg H.P."/>
            <person name="Cantor M.N."/>
            <person name="Hua S.X."/>
        </authorList>
    </citation>
    <scope>NUCLEOTIDE SEQUENCE [LARGE SCALE GENOMIC DNA]</scope>
    <source>
        <strain evidence="2 3">CBS 102.13</strain>
    </source>
</reference>
<feature type="compositionally biased region" description="Polar residues" evidence="1">
    <location>
        <begin position="289"/>
        <end position="300"/>
    </location>
</feature>
<dbReference type="AlphaFoldDB" id="A0A2I2FP03"/>
<dbReference type="Proteomes" id="UP000234585">
    <property type="component" value="Unassembled WGS sequence"/>
</dbReference>
<dbReference type="GeneID" id="36527787"/>
<sequence>MDLEYRSDRVSTHPDAPLRRPPRPPHPPRRSQITTPSHSTPVVEPVGPSHQPTPAGNSNRDYILDESARAYRTTTLRQLNGSSARPWSARSRHQAHHHHPPPTRSTHASQPVLVRAYSGGPHDSQETSKMPSRRSFLFTGGSGSGSQNRGPPLPSHEDFGIDSILRAIEPNIRGTLESIGEICGRSKLSLANEYGSHIAPLGEIRAPAGGLLTVEEASSDHERQLDNVVIYDDEPSLLDGRDVPRSHADYWDHRLPHGAAVYPSTIPLSREAPPAQPSADACGKDAPTVPTTREFVSSPKTGGRAFLQKQAHSSGDDHRQRILTPAVVSEVLLDARAESHQPDPLLTSDGGAAETGVGAVDADADVRPRRWRSPSESERPSMGADAQALFGWLRTARDGRTDRPTAEMRLRAMLERPREVAHAE</sequence>
<dbReference type="OrthoDB" id="5339332at2759"/>